<evidence type="ECO:0008006" key="4">
    <source>
        <dbReference type="Google" id="ProtNLM"/>
    </source>
</evidence>
<evidence type="ECO:0000313" key="2">
    <source>
        <dbReference type="EMBL" id="MFC6867098.1"/>
    </source>
</evidence>
<name>A0ABW2BX11_9PSEU</name>
<sequence length="131" mass="14412">MRDTQRAMPVLRLLARLRWQRDPTAWTVRCRDGNGERAVLRIQLAETGIRVAASSAGPWTLSPLAAERLRGAVRDALLEFDRVAGGAHDPQLHPRHTNPATLAGLAGPRDQHTTSGELARTLRPATSRSIR</sequence>
<comment type="caution">
    <text evidence="2">The sequence shown here is derived from an EMBL/GenBank/DDBJ whole genome shotgun (WGS) entry which is preliminary data.</text>
</comment>
<keyword evidence="3" id="KW-1185">Reference proteome</keyword>
<feature type="region of interest" description="Disordered" evidence="1">
    <location>
        <begin position="86"/>
        <end position="131"/>
    </location>
</feature>
<dbReference type="Proteomes" id="UP001596337">
    <property type="component" value="Unassembled WGS sequence"/>
</dbReference>
<organism evidence="2 3">
    <name type="scientific">Haloechinothrix salitolerans</name>
    <dbReference type="NCBI Taxonomy" id="926830"/>
    <lineage>
        <taxon>Bacteria</taxon>
        <taxon>Bacillati</taxon>
        <taxon>Actinomycetota</taxon>
        <taxon>Actinomycetes</taxon>
        <taxon>Pseudonocardiales</taxon>
        <taxon>Pseudonocardiaceae</taxon>
        <taxon>Haloechinothrix</taxon>
    </lineage>
</organism>
<dbReference type="EMBL" id="JBHSXX010000001">
    <property type="protein sequence ID" value="MFC6867098.1"/>
    <property type="molecule type" value="Genomic_DNA"/>
</dbReference>
<gene>
    <name evidence="2" type="ORF">ACFQGD_08055</name>
</gene>
<protein>
    <recommendedName>
        <fullName evidence="4">DUF1508 domain-containing protein</fullName>
    </recommendedName>
</protein>
<evidence type="ECO:0000313" key="3">
    <source>
        <dbReference type="Proteomes" id="UP001596337"/>
    </source>
</evidence>
<evidence type="ECO:0000256" key="1">
    <source>
        <dbReference type="SAM" id="MobiDB-lite"/>
    </source>
</evidence>
<reference evidence="3" key="1">
    <citation type="journal article" date="2019" name="Int. J. Syst. Evol. Microbiol.">
        <title>The Global Catalogue of Microorganisms (GCM) 10K type strain sequencing project: providing services to taxonomists for standard genome sequencing and annotation.</title>
        <authorList>
            <consortium name="The Broad Institute Genomics Platform"/>
            <consortium name="The Broad Institute Genome Sequencing Center for Infectious Disease"/>
            <person name="Wu L."/>
            <person name="Ma J."/>
        </authorList>
    </citation>
    <scope>NUCLEOTIDE SEQUENCE [LARGE SCALE GENOMIC DNA]</scope>
    <source>
        <strain evidence="3">KCTC 32255</strain>
    </source>
</reference>
<accession>A0ABW2BX11</accession>
<dbReference type="RefSeq" id="WP_345394544.1">
    <property type="nucleotide sequence ID" value="NZ_BAABLA010000022.1"/>
</dbReference>
<proteinExistence type="predicted"/>